<organism evidence="3 4">
    <name type="scientific">Vitis vinifera</name>
    <name type="common">Grape</name>
    <dbReference type="NCBI Taxonomy" id="29760"/>
    <lineage>
        <taxon>Eukaryota</taxon>
        <taxon>Viridiplantae</taxon>
        <taxon>Streptophyta</taxon>
        <taxon>Embryophyta</taxon>
        <taxon>Tracheophyta</taxon>
        <taxon>Spermatophyta</taxon>
        <taxon>Magnoliopsida</taxon>
        <taxon>eudicotyledons</taxon>
        <taxon>Gunneridae</taxon>
        <taxon>Pentapetalae</taxon>
        <taxon>rosids</taxon>
        <taxon>Vitales</taxon>
        <taxon>Vitaceae</taxon>
        <taxon>Viteae</taxon>
        <taxon>Vitis</taxon>
    </lineage>
</organism>
<dbReference type="EMBL" id="QGNW01000023">
    <property type="protein sequence ID" value="RVX13924.1"/>
    <property type="molecule type" value="Genomic_DNA"/>
</dbReference>
<evidence type="ECO:0000256" key="2">
    <source>
        <dbReference type="SAM" id="Phobius"/>
    </source>
</evidence>
<feature type="transmembrane region" description="Helical" evidence="2">
    <location>
        <begin position="33"/>
        <end position="53"/>
    </location>
</feature>
<comment type="caution">
    <text evidence="3">The sequence shown here is derived from an EMBL/GenBank/DDBJ whole genome shotgun (WGS) entry which is preliminary data.</text>
</comment>
<keyword evidence="2" id="KW-1133">Transmembrane helix</keyword>
<dbReference type="Proteomes" id="UP000288805">
    <property type="component" value="Unassembled WGS sequence"/>
</dbReference>
<accession>A0A438JY91</accession>
<evidence type="ECO:0000313" key="4">
    <source>
        <dbReference type="Proteomes" id="UP000288805"/>
    </source>
</evidence>
<protein>
    <submittedName>
        <fullName evidence="3">Uncharacterized protein</fullName>
    </submittedName>
</protein>
<evidence type="ECO:0000256" key="1">
    <source>
        <dbReference type="SAM" id="MobiDB-lite"/>
    </source>
</evidence>
<dbReference type="PANTHER" id="PTHR34958:SF1">
    <property type="entry name" value="ARMADILLO-LIKE HELICAL DOMAIN-CONTAINING PROTEIN"/>
    <property type="match status" value="1"/>
</dbReference>
<keyword evidence="2" id="KW-0472">Membrane</keyword>
<dbReference type="PANTHER" id="PTHR34958">
    <property type="entry name" value="CONDITIONAL LOSS-OF-GROWTH 1"/>
    <property type="match status" value="1"/>
</dbReference>
<keyword evidence="2" id="KW-0812">Transmembrane</keyword>
<gene>
    <name evidence="3" type="ORF">CK203_010264</name>
</gene>
<sequence length="269" mass="29220">MTSFYVKSLCLSWSRGGQFPSLRALSRIPGSQLRCVLCSGLALSVAFVAVFVYRLCTLVHLQYRPSEETLQQIDRFCISTIADCDISPNRRSSPWSRSLSQQSGASTSSTTISPSLPVSTFASGTLVKSLNYIRSLVARHIPKRSFQPAAFAGAASASRQSLPSLSSLLIDGGEDVEYIALDVLQWRWPGEQQSSMVSSDSDRVVNPQDMGTHSFLEVGAAALLVGDMEAKMKGQPWSHFRTAEMPHVDQLLQPSSVTTATNSVSARPT</sequence>
<evidence type="ECO:0000313" key="3">
    <source>
        <dbReference type="EMBL" id="RVX13924.1"/>
    </source>
</evidence>
<name>A0A438JY91_VITVI</name>
<reference evidence="3 4" key="1">
    <citation type="journal article" date="2018" name="PLoS Genet.">
        <title>Population sequencing reveals clonal diversity and ancestral inbreeding in the grapevine cultivar Chardonnay.</title>
        <authorList>
            <person name="Roach M.J."/>
            <person name="Johnson D.L."/>
            <person name="Bohlmann J."/>
            <person name="van Vuuren H.J."/>
            <person name="Jones S.J."/>
            <person name="Pretorius I.S."/>
            <person name="Schmidt S.A."/>
            <person name="Borneman A.R."/>
        </authorList>
    </citation>
    <scope>NUCLEOTIDE SEQUENCE [LARGE SCALE GENOMIC DNA]</scope>
    <source>
        <strain evidence="4">cv. Chardonnay</strain>
        <tissue evidence="3">Leaf</tissue>
    </source>
</reference>
<proteinExistence type="predicted"/>
<feature type="region of interest" description="Disordered" evidence="1">
    <location>
        <begin position="89"/>
        <end position="112"/>
    </location>
</feature>
<dbReference type="AlphaFoldDB" id="A0A438JY91"/>